<comment type="caution">
    <text evidence="2">The sequence shown here is derived from an EMBL/GenBank/DDBJ whole genome shotgun (WGS) entry which is preliminary data.</text>
</comment>
<gene>
    <name evidence="2" type="ORF">BC643_1517</name>
</gene>
<organism evidence="2 3">
    <name type="scientific">Mangrovibacterium diazotrophicum</name>
    <dbReference type="NCBI Taxonomy" id="1261403"/>
    <lineage>
        <taxon>Bacteria</taxon>
        <taxon>Pseudomonadati</taxon>
        <taxon>Bacteroidota</taxon>
        <taxon>Bacteroidia</taxon>
        <taxon>Marinilabiliales</taxon>
        <taxon>Prolixibacteraceae</taxon>
        <taxon>Mangrovibacterium</taxon>
    </lineage>
</organism>
<dbReference type="EMBL" id="RAPN01000001">
    <property type="protein sequence ID" value="RKD91168.1"/>
    <property type="molecule type" value="Genomic_DNA"/>
</dbReference>
<evidence type="ECO:0000259" key="1">
    <source>
        <dbReference type="Pfam" id="PF13568"/>
    </source>
</evidence>
<keyword evidence="3" id="KW-1185">Reference proteome</keyword>
<sequence>MNKNANVYPLKKQITLYLFILIGLASYAQKPHVLNLTNFDNKKIHFGFSLGMNVQDYRLESWSPIGANPEFVEKDFTNPEGGQVTMVDTVRTDIATTVPGLTVAVVINLRLGEYFDLRFLPGLSFGERRLTFTKNGEYLPVYDIYAGTTDLEVVSVKSTYLDFPLMVKYKSSRLNNQRPYIIGGFAYRLDISKSGEEDLVQLKKGGLYLEAGVGLDSYLRFFRFSTELKVSLGLNNLIGDTPIEQRQYYSQSIKSISSHIFTLSFHFE</sequence>
<feature type="domain" description="Outer membrane protein beta-barrel" evidence="1">
    <location>
        <begin position="38"/>
        <end position="238"/>
    </location>
</feature>
<evidence type="ECO:0000313" key="2">
    <source>
        <dbReference type="EMBL" id="RKD91168.1"/>
    </source>
</evidence>
<dbReference type="InterPro" id="IPR025665">
    <property type="entry name" value="Beta-barrel_OMP_2"/>
</dbReference>
<protein>
    <recommendedName>
        <fullName evidence="1">Outer membrane protein beta-barrel domain-containing protein</fullName>
    </recommendedName>
</protein>
<dbReference type="Pfam" id="PF13568">
    <property type="entry name" value="OMP_b-brl_2"/>
    <property type="match status" value="1"/>
</dbReference>
<dbReference type="AlphaFoldDB" id="A0A419W6T2"/>
<reference evidence="2 3" key="1">
    <citation type="submission" date="2018-09" db="EMBL/GenBank/DDBJ databases">
        <title>Genomic Encyclopedia of Archaeal and Bacterial Type Strains, Phase II (KMG-II): from individual species to whole genera.</title>
        <authorList>
            <person name="Goeker M."/>
        </authorList>
    </citation>
    <scope>NUCLEOTIDE SEQUENCE [LARGE SCALE GENOMIC DNA]</scope>
    <source>
        <strain evidence="2 3">DSM 27148</strain>
    </source>
</reference>
<accession>A0A419W6T2</accession>
<name>A0A419W6T2_9BACT</name>
<proteinExistence type="predicted"/>
<evidence type="ECO:0000313" key="3">
    <source>
        <dbReference type="Proteomes" id="UP000283387"/>
    </source>
</evidence>
<dbReference type="Proteomes" id="UP000283387">
    <property type="component" value="Unassembled WGS sequence"/>
</dbReference>